<dbReference type="EMBL" id="JASNVU010000007">
    <property type="protein sequence ID" value="MDK4335029.1"/>
    <property type="molecule type" value="Genomic_DNA"/>
</dbReference>
<organism evidence="1 2">
    <name type="scientific">Corynebacterium accolens</name>
    <dbReference type="NCBI Taxonomy" id="38284"/>
    <lineage>
        <taxon>Bacteria</taxon>
        <taxon>Bacillati</taxon>
        <taxon>Actinomycetota</taxon>
        <taxon>Actinomycetes</taxon>
        <taxon>Mycobacteriales</taxon>
        <taxon>Corynebacteriaceae</taxon>
        <taxon>Corynebacterium</taxon>
    </lineage>
</organism>
<evidence type="ECO:0000313" key="2">
    <source>
        <dbReference type="Proteomes" id="UP001230317"/>
    </source>
</evidence>
<accession>A0AAP4FBK7</accession>
<reference evidence="1" key="1">
    <citation type="submission" date="2023-05" db="EMBL/GenBank/DDBJ databases">
        <title>Metabolic capabilities are highly conserved among human nasal-associated Corynebacterium species in pangenomic analyses.</title>
        <authorList>
            <person name="Tran T.H."/>
            <person name="Roberts A.Q."/>
            <person name="Escapa I.F."/>
            <person name="Gao W."/>
            <person name="Conlan S."/>
            <person name="Kong H."/>
            <person name="Segre J.A."/>
            <person name="Kelly M.S."/>
            <person name="Lemon K.P."/>
        </authorList>
    </citation>
    <scope>NUCLEOTIDE SEQUENCE</scope>
    <source>
        <strain evidence="1">KPL2618</strain>
    </source>
</reference>
<dbReference type="AlphaFoldDB" id="A0AAP4FBK7"/>
<protein>
    <submittedName>
        <fullName evidence="1">Uncharacterized protein</fullName>
    </submittedName>
</protein>
<proteinExistence type="predicted"/>
<sequence length="102" mass="11284">MDLKPETIVSNILSDIAEVNDWASIADATGANDINSFHATPDEVFTILTAVKNSPDLALGTVTNEFKDFPDSWSPRDITDRIFASSDPIFSMMDIFMRPTNE</sequence>
<evidence type="ECO:0000313" key="1">
    <source>
        <dbReference type="EMBL" id="MDK4335029.1"/>
    </source>
</evidence>
<dbReference type="Proteomes" id="UP001230317">
    <property type="component" value="Unassembled WGS sequence"/>
</dbReference>
<dbReference type="RefSeq" id="WP_023016426.1">
    <property type="nucleotide sequence ID" value="NZ_CP100378.1"/>
</dbReference>
<gene>
    <name evidence="1" type="ORF">QPX58_06320</name>
</gene>
<name>A0AAP4FBK7_9CORY</name>
<comment type="caution">
    <text evidence="1">The sequence shown here is derived from an EMBL/GenBank/DDBJ whole genome shotgun (WGS) entry which is preliminary data.</text>
</comment>